<feature type="region of interest" description="Disordered" evidence="2">
    <location>
        <begin position="853"/>
        <end position="879"/>
    </location>
</feature>
<organism evidence="4 5">
    <name type="scientific">Hermanssonia centrifuga</name>
    <dbReference type="NCBI Taxonomy" id="98765"/>
    <lineage>
        <taxon>Eukaryota</taxon>
        <taxon>Fungi</taxon>
        <taxon>Dikarya</taxon>
        <taxon>Basidiomycota</taxon>
        <taxon>Agaricomycotina</taxon>
        <taxon>Agaricomycetes</taxon>
        <taxon>Polyporales</taxon>
        <taxon>Meruliaceae</taxon>
        <taxon>Hermanssonia</taxon>
    </lineage>
</organism>
<dbReference type="GO" id="GO:0006351">
    <property type="term" value="P:DNA-templated transcription"/>
    <property type="evidence" value="ECO:0007669"/>
    <property type="project" value="InterPro"/>
</dbReference>
<evidence type="ECO:0000256" key="1">
    <source>
        <dbReference type="ARBA" id="ARBA00023242"/>
    </source>
</evidence>
<feature type="region of interest" description="Disordered" evidence="2">
    <location>
        <begin position="623"/>
        <end position="704"/>
    </location>
</feature>
<gene>
    <name evidence="4" type="ORF">PHLCEN_2v12884</name>
</gene>
<sequence>MSSPEPEDYNDSENAISQGSKKRRVQRACDICRRKKGLEIRLMKMEKLLLKLCPGINLSQALDDVSEKEPAWRAKGASKVASSSATQGVVLPTTVSSSLPVDADDLDSSDEELSAGKQSLERHLSRLKLDPGQPRFFGKSSGVMFLQNALDLKSEYDGVPKEKNPLPGPARLPYKRPQFWRAHPWILETIEPDTQQQEFPEKDLMDALIDLYFTKSNPFLPVLHRPTFESSIAEGLHFHDEGFGSTLLLVCALGARFSNDPRVLLDRIEDEHSAGWKWFRQVQWTRRSLLTSPRLYDLQIACLTAIFLNGSSTAQAAWTVIGVGIRFAQDVGAHRRKVYNPVRTVEEELWKRAFWVLVCLDRFNSSALGRPCAIHDEDFDLDLPVECDDEYWIHEDPQLAFKQPPGKPSTVAYFNCSIRLNQILAFALRTIYSINKSKVLLGFVGQQWEQHIVAELDSALNKWIDSVPDHLRWDPNKEDDVFFNQSASLYATYYHLQGLVHRPFIPSPRKPSPLSFPSLAICTNAARSCIHVLDVQYRRCDDPIYTNQFQQFSHVALFASGIALLLSIWGGQHSGVSIVPAREMADVHKAMKMLKALERRWHTAGKMWDIIYELACVGDLPLPAEPSPPPSHKRGRDSYSPTSSGSSAPSPPASHSIASAPRSDEPRHLAGSRRMSSIQHQASQFQSQSSFAPSDAGPSTSTLSHFTLPMHSTELGSLPLHATFGDDSSLPPGNNAWLAADHMQPGLAHIQPYPQATAPPDNLFSQTTEMDAYSSMMYDQVMSNLHGSMAPVSQYSSSQRVPLPTEDLDQLITTLGSDGVMFPSDGGALPTMWSSTGFDWDNRGTYINNFGGSTYHDLRSQPRPAGDSIQSSRQEAHGV</sequence>
<dbReference type="PANTHER" id="PTHR46910:SF38">
    <property type="entry name" value="ZN(2)-C6 FUNGAL-TYPE DOMAIN-CONTAINING PROTEIN"/>
    <property type="match status" value="1"/>
</dbReference>
<reference evidence="4 5" key="1">
    <citation type="submission" date="2018-02" db="EMBL/GenBank/DDBJ databases">
        <title>Genome sequence of the basidiomycete white-rot fungus Phlebia centrifuga.</title>
        <authorList>
            <person name="Granchi Z."/>
            <person name="Peng M."/>
            <person name="de Vries R.P."/>
            <person name="Hilden K."/>
            <person name="Makela M.R."/>
            <person name="Grigoriev I."/>
            <person name="Riley R."/>
        </authorList>
    </citation>
    <scope>NUCLEOTIDE SEQUENCE [LARGE SCALE GENOMIC DNA]</scope>
    <source>
        <strain evidence="4 5">FBCC195</strain>
    </source>
</reference>
<evidence type="ECO:0000259" key="3">
    <source>
        <dbReference type="SMART" id="SM00906"/>
    </source>
</evidence>
<feature type="compositionally biased region" description="Low complexity" evidence="2">
    <location>
        <begin position="638"/>
        <end position="661"/>
    </location>
</feature>
<evidence type="ECO:0000313" key="5">
    <source>
        <dbReference type="Proteomes" id="UP000186601"/>
    </source>
</evidence>
<accession>A0A2R6NFS5</accession>
<dbReference type="SMART" id="SM00906">
    <property type="entry name" value="Fungal_trans"/>
    <property type="match status" value="1"/>
</dbReference>
<dbReference type="CDD" id="cd12148">
    <property type="entry name" value="fungal_TF_MHR"/>
    <property type="match status" value="1"/>
</dbReference>
<feature type="domain" description="Xylanolytic transcriptional activator regulatory" evidence="3">
    <location>
        <begin position="317"/>
        <end position="390"/>
    </location>
</feature>
<dbReference type="Proteomes" id="UP000186601">
    <property type="component" value="Unassembled WGS sequence"/>
</dbReference>
<feature type="compositionally biased region" description="Low complexity" evidence="2">
    <location>
        <begin position="676"/>
        <end position="694"/>
    </location>
</feature>
<protein>
    <recommendedName>
        <fullName evidence="3">Xylanolytic transcriptional activator regulatory domain-containing protein</fullName>
    </recommendedName>
</protein>
<feature type="compositionally biased region" description="Acidic residues" evidence="2">
    <location>
        <begin position="1"/>
        <end position="11"/>
    </location>
</feature>
<dbReference type="Pfam" id="PF04082">
    <property type="entry name" value="Fungal_trans"/>
    <property type="match status" value="1"/>
</dbReference>
<comment type="caution">
    <text evidence="4">The sequence shown here is derived from an EMBL/GenBank/DDBJ whole genome shotgun (WGS) entry which is preliminary data.</text>
</comment>
<dbReference type="InterPro" id="IPR050987">
    <property type="entry name" value="AtrR-like"/>
</dbReference>
<keyword evidence="5" id="KW-1185">Reference proteome</keyword>
<name>A0A2R6NFS5_9APHY</name>
<feature type="region of interest" description="Disordered" evidence="2">
    <location>
        <begin position="1"/>
        <end position="25"/>
    </location>
</feature>
<dbReference type="GO" id="GO:0003700">
    <property type="term" value="F:DNA-binding transcription factor activity"/>
    <property type="evidence" value="ECO:0007669"/>
    <property type="project" value="InterPro"/>
</dbReference>
<evidence type="ECO:0000313" key="4">
    <source>
        <dbReference type="EMBL" id="PSR71230.1"/>
    </source>
</evidence>
<dbReference type="PANTHER" id="PTHR46910">
    <property type="entry name" value="TRANSCRIPTION FACTOR PDR1"/>
    <property type="match status" value="1"/>
</dbReference>
<evidence type="ECO:0000256" key="2">
    <source>
        <dbReference type="SAM" id="MobiDB-lite"/>
    </source>
</evidence>
<dbReference type="OrthoDB" id="4456959at2759"/>
<dbReference type="GO" id="GO:0008270">
    <property type="term" value="F:zinc ion binding"/>
    <property type="evidence" value="ECO:0007669"/>
    <property type="project" value="InterPro"/>
</dbReference>
<dbReference type="InterPro" id="IPR007219">
    <property type="entry name" value="XnlR_reg_dom"/>
</dbReference>
<dbReference type="AlphaFoldDB" id="A0A2R6NFS5"/>
<proteinExistence type="predicted"/>
<dbReference type="STRING" id="98765.A0A2R6NFS5"/>
<dbReference type="EMBL" id="MLYV02001290">
    <property type="protein sequence ID" value="PSR71230.1"/>
    <property type="molecule type" value="Genomic_DNA"/>
</dbReference>
<keyword evidence="1" id="KW-0539">Nucleus</keyword>
<dbReference type="GO" id="GO:0003677">
    <property type="term" value="F:DNA binding"/>
    <property type="evidence" value="ECO:0007669"/>
    <property type="project" value="InterPro"/>
</dbReference>